<gene>
    <name evidence="2" type="ORF">AWC38_SpisGene6148</name>
</gene>
<sequence>MSTNKGNNSKKGQKHQNKKAFKNNLHDTSKKTKQINSLKVGGVCSRCREIIEWRKKFKKYKPLTAPKKCVRCEQKTIKHAYHTVCSKCAQQAGVCEKCGEVREITAKSEPTPAERASEDSMLQQEIKSMTERQRRTFFRHHEGDRGDLSQVACASNTSDLSSNEDDDAEMSEPDESVDNELLGP</sequence>
<organism evidence="2 3">
    <name type="scientific">Stylophora pistillata</name>
    <name type="common">Smooth cauliflower coral</name>
    <dbReference type="NCBI Taxonomy" id="50429"/>
    <lineage>
        <taxon>Eukaryota</taxon>
        <taxon>Metazoa</taxon>
        <taxon>Cnidaria</taxon>
        <taxon>Anthozoa</taxon>
        <taxon>Hexacorallia</taxon>
        <taxon>Scleractinia</taxon>
        <taxon>Astrocoeniina</taxon>
        <taxon>Pocilloporidae</taxon>
        <taxon>Stylophora</taxon>
    </lineage>
</organism>
<dbReference type="STRING" id="50429.A0A2B4SKJ7"/>
<feature type="region of interest" description="Disordered" evidence="1">
    <location>
        <begin position="1"/>
        <end position="33"/>
    </location>
</feature>
<feature type="compositionally biased region" description="Polar residues" evidence="1">
    <location>
        <begin position="1"/>
        <end position="10"/>
    </location>
</feature>
<dbReference type="Pfam" id="PF10217">
    <property type="entry name" value="DUF2039"/>
    <property type="match status" value="1"/>
</dbReference>
<feature type="compositionally biased region" description="Basic and acidic residues" evidence="1">
    <location>
        <begin position="128"/>
        <end position="147"/>
    </location>
</feature>
<evidence type="ECO:0000313" key="3">
    <source>
        <dbReference type="Proteomes" id="UP000225706"/>
    </source>
</evidence>
<comment type="caution">
    <text evidence="2">The sequence shown here is derived from an EMBL/GenBank/DDBJ whole genome shotgun (WGS) entry which is preliminary data.</text>
</comment>
<dbReference type="PANTHER" id="PTHR22876:SF5">
    <property type="entry name" value="CHROMOSOME 9 OPEN READING FRAME 85"/>
    <property type="match status" value="1"/>
</dbReference>
<feature type="compositionally biased region" description="Basic residues" evidence="1">
    <location>
        <begin position="11"/>
        <end position="21"/>
    </location>
</feature>
<dbReference type="InterPro" id="IPR019351">
    <property type="entry name" value="DUF2039"/>
</dbReference>
<feature type="compositionally biased region" description="Acidic residues" evidence="1">
    <location>
        <begin position="162"/>
        <end position="178"/>
    </location>
</feature>
<protein>
    <submittedName>
        <fullName evidence="2">Uncharacterized protein C9orf85-like</fullName>
    </submittedName>
</protein>
<proteinExistence type="predicted"/>
<dbReference type="Proteomes" id="UP000225706">
    <property type="component" value="Unassembled WGS sequence"/>
</dbReference>
<dbReference type="PANTHER" id="PTHR22876">
    <property type="entry name" value="ZGC:101016"/>
    <property type="match status" value="1"/>
</dbReference>
<keyword evidence="3" id="KW-1185">Reference proteome</keyword>
<feature type="compositionally biased region" description="Polar residues" evidence="1">
    <location>
        <begin position="152"/>
        <end position="161"/>
    </location>
</feature>
<evidence type="ECO:0000313" key="2">
    <source>
        <dbReference type="EMBL" id="PFX29098.1"/>
    </source>
</evidence>
<name>A0A2B4SKJ7_STYPI</name>
<accession>A0A2B4SKJ7</accession>
<reference evidence="3" key="1">
    <citation type="journal article" date="2017" name="bioRxiv">
        <title>Comparative analysis of the genomes of Stylophora pistillata and Acropora digitifera provides evidence for extensive differences between species of corals.</title>
        <authorList>
            <person name="Voolstra C.R."/>
            <person name="Li Y."/>
            <person name="Liew Y.J."/>
            <person name="Baumgarten S."/>
            <person name="Zoccola D."/>
            <person name="Flot J.-F."/>
            <person name="Tambutte S."/>
            <person name="Allemand D."/>
            <person name="Aranda M."/>
        </authorList>
    </citation>
    <scope>NUCLEOTIDE SEQUENCE [LARGE SCALE GENOMIC DNA]</scope>
</reference>
<dbReference type="AlphaFoldDB" id="A0A2B4SKJ7"/>
<feature type="region of interest" description="Disordered" evidence="1">
    <location>
        <begin position="127"/>
        <end position="184"/>
    </location>
</feature>
<dbReference type="OrthoDB" id="250548at2759"/>
<dbReference type="EMBL" id="LSMT01000071">
    <property type="protein sequence ID" value="PFX29098.1"/>
    <property type="molecule type" value="Genomic_DNA"/>
</dbReference>
<evidence type="ECO:0000256" key="1">
    <source>
        <dbReference type="SAM" id="MobiDB-lite"/>
    </source>
</evidence>